<organism evidence="1 2">
    <name type="scientific">Choanephora cucurbitarum</name>
    <dbReference type="NCBI Taxonomy" id="101091"/>
    <lineage>
        <taxon>Eukaryota</taxon>
        <taxon>Fungi</taxon>
        <taxon>Fungi incertae sedis</taxon>
        <taxon>Mucoromycota</taxon>
        <taxon>Mucoromycotina</taxon>
        <taxon>Mucoromycetes</taxon>
        <taxon>Mucorales</taxon>
        <taxon>Mucorineae</taxon>
        <taxon>Choanephoraceae</taxon>
        <taxon>Choanephoroideae</taxon>
        <taxon>Choanephora</taxon>
    </lineage>
</organism>
<keyword evidence="2" id="KW-1185">Reference proteome</keyword>
<protein>
    <submittedName>
        <fullName evidence="1">Uncharacterized protein</fullName>
    </submittedName>
</protein>
<name>A0A1C7NMZ9_9FUNG</name>
<dbReference type="AlphaFoldDB" id="A0A1C7NMZ9"/>
<evidence type="ECO:0000313" key="2">
    <source>
        <dbReference type="Proteomes" id="UP000093000"/>
    </source>
</evidence>
<evidence type="ECO:0000313" key="1">
    <source>
        <dbReference type="EMBL" id="OBZ90477.1"/>
    </source>
</evidence>
<dbReference type="Proteomes" id="UP000093000">
    <property type="component" value="Unassembled WGS sequence"/>
</dbReference>
<reference evidence="1 2" key="1">
    <citation type="submission" date="2016-03" db="EMBL/GenBank/DDBJ databases">
        <title>Choanephora cucurbitarum.</title>
        <authorList>
            <person name="Min B."/>
            <person name="Park H."/>
            <person name="Park J.-H."/>
            <person name="Shin H.-D."/>
            <person name="Choi I.-G."/>
        </authorList>
    </citation>
    <scope>NUCLEOTIDE SEQUENCE [LARGE SCALE GENOMIC DNA]</scope>
    <source>
        <strain evidence="1 2">KUS-F28377</strain>
    </source>
</reference>
<proteinExistence type="predicted"/>
<dbReference type="EMBL" id="LUGH01000047">
    <property type="protein sequence ID" value="OBZ90477.1"/>
    <property type="molecule type" value="Genomic_DNA"/>
</dbReference>
<comment type="caution">
    <text evidence="1">The sequence shown here is derived from an EMBL/GenBank/DDBJ whole genome shotgun (WGS) entry which is preliminary data.</text>
</comment>
<accession>A0A1C7NMZ9</accession>
<dbReference type="InParanoid" id="A0A1C7NMZ9"/>
<sequence length="85" mass="9539">MLLPLFIAEGFQSMYWSCGQAIFLEGNFYLLSQVQFFPCLHRESQPFLYRLPFQIGSLATASGSFGFRGAATISNFAINCSMFFG</sequence>
<gene>
    <name evidence="1" type="ORF">A0J61_01481</name>
</gene>